<keyword evidence="4" id="KW-0472">Membrane</keyword>
<dbReference type="Pfam" id="PF03015">
    <property type="entry name" value="Sterile"/>
    <property type="match status" value="1"/>
</dbReference>
<evidence type="ECO:0000256" key="2">
    <source>
        <dbReference type="ARBA" id="ARBA00022516"/>
    </source>
</evidence>
<feature type="transmembrane region" description="Helical" evidence="4">
    <location>
        <begin position="358"/>
        <end position="376"/>
    </location>
</feature>
<dbReference type="AlphaFoldDB" id="A0A8T0FVW2"/>
<dbReference type="GO" id="GO:0005777">
    <property type="term" value="C:peroxisome"/>
    <property type="evidence" value="ECO:0007669"/>
    <property type="project" value="TreeGrafter"/>
</dbReference>
<dbReference type="GO" id="GO:0035336">
    <property type="term" value="P:long-chain fatty-acyl-CoA metabolic process"/>
    <property type="evidence" value="ECO:0007669"/>
    <property type="project" value="TreeGrafter"/>
</dbReference>
<keyword evidence="3 4" id="KW-0443">Lipid metabolism</keyword>
<dbReference type="Proteomes" id="UP000807504">
    <property type="component" value="Unassembled WGS sequence"/>
</dbReference>
<gene>
    <name evidence="7" type="ORF">HNY73_002347</name>
</gene>
<dbReference type="Gene3D" id="3.40.50.720">
    <property type="entry name" value="NAD(P)-binding Rossmann-like Domain"/>
    <property type="match status" value="1"/>
</dbReference>
<evidence type="ECO:0000256" key="1">
    <source>
        <dbReference type="ARBA" id="ARBA00005928"/>
    </source>
</evidence>
<comment type="caution">
    <text evidence="7">The sequence shown here is derived from an EMBL/GenBank/DDBJ whole genome shotgun (WGS) entry which is preliminary data.</text>
</comment>
<dbReference type="InterPro" id="IPR033640">
    <property type="entry name" value="FAR_C"/>
</dbReference>
<name>A0A8T0FVW2_ARGBR</name>
<dbReference type="Pfam" id="PF07993">
    <property type="entry name" value="NAD_binding_4"/>
    <property type="match status" value="1"/>
</dbReference>
<evidence type="ECO:0000313" key="8">
    <source>
        <dbReference type="Proteomes" id="UP000807504"/>
    </source>
</evidence>
<accession>A0A8T0FVW2</accession>
<keyword evidence="4" id="KW-0560">Oxidoreductase</keyword>
<dbReference type="EMBL" id="JABXBU010000002">
    <property type="protein sequence ID" value="KAF8794358.1"/>
    <property type="molecule type" value="Genomic_DNA"/>
</dbReference>
<dbReference type="CDD" id="cd09071">
    <property type="entry name" value="FAR_C"/>
    <property type="match status" value="1"/>
</dbReference>
<keyword evidence="2 4" id="KW-0444">Lipid biosynthesis</keyword>
<comment type="catalytic activity">
    <reaction evidence="4">
        <text>a long-chain fatty acyl-CoA + 2 NADPH + 2 H(+) = a long-chain primary fatty alcohol + 2 NADP(+) + CoA</text>
        <dbReference type="Rhea" id="RHEA:52716"/>
        <dbReference type="ChEBI" id="CHEBI:15378"/>
        <dbReference type="ChEBI" id="CHEBI:57287"/>
        <dbReference type="ChEBI" id="CHEBI:57783"/>
        <dbReference type="ChEBI" id="CHEBI:58349"/>
        <dbReference type="ChEBI" id="CHEBI:77396"/>
        <dbReference type="ChEBI" id="CHEBI:83139"/>
        <dbReference type="EC" id="1.2.1.84"/>
    </reaction>
</comment>
<feature type="domain" description="Thioester reductase (TE)" evidence="6">
    <location>
        <begin position="25"/>
        <end position="287"/>
    </location>
</feature>
<reference evidence="7" key="2">
    <citation type="submission" date="2020-06" db="EMBL/GenBank/DDBJ databases">
        <authorList>
            <person name="Sheffer M."/>
        </authorList>
    </citation>
    <scope>NUCLEOTIDE SEQUENCE</scope>
</reference>
<comment type="function">
    <text evidence="4">Catalyzes the reduction of fatty acyl-CoA to fatty alcohols.</text>
</comment>
<comment type="similarity">
    <text evidence="1 4">Belongs to the fatty acyl-CoA reductase family.</text>
</comment>
<sequence>MLGLSAEDDHLPRVADFYHNKSVFITGSTGFVGSLLLETLLRCCPGVKYIYILLRSKKNVTPEDRKQQIFSKKIFDNIKEANPELLSKVHVISGDVALPNLGMSEEDIRLLLEEVSIVFHCAANVSFTKPLKFMFLNVILPLNCIIKLCRRMKKFQVLVYTSTAYSNCNHLNSVLKEEVYRLPFRTEKFLDAFKNEDNELLDELVAHCKPDWPNTYTFCKCLAENLIMDTASDLPIAIMRPSIIGYQEGNSGISALSVWIGKGFLKVLHADPNSKMNLVPVDIVANVHLLAACCAGTKRCASPMIFNCTSTEKFNIKIKEYVDFIVQLFGKYPVPQAFSECKKCICLPRKYAFYIGRIYHHYLPAIVIDAILRLFGKKARVYSSYRFFDQVMSALHFFTSHTFYYEKNNMACLNKLIHPEDRKNLELDFENTTFQDLALHYPEASPFYDWKIDSNTPSERQKIKYRRHMTIIFIQAVFMLIFCAFISWIISKIVG</sequence>
<organism evidence="7 8">
    <name type="scientific">Argiope bruennichi</name>
    <name type="common">Wasp spider</name>
    <name type="synonym">Aranea bruennichi</name>
    <dbReference type="NCBI Taxonomy" id="94029"/>
    <lineage>
        <taxon>Eukaryota</taxon>
        <taxon>Metazoa</taxon>
        <taxon>Ecdysozoa</taxon>
        <taxon>Arthropoda</taxon>
        <taxon>Chelicerata</taxon>
        <taxon>Arachnida</taxon>
        <taxon>Araneae</taxon>
        <taxon>Araneomorphae</taxon>
        <taxon>Entelegynae</taxon>
        <taxon>Araneoidea</taxon>
        <taxon>Araneidae</taxon>
        <taxon>Argiope</taxon>
    </lineage>
</organism>
<dbReference type="InterPro" id="IPR026055">
    <property type="entry name" value="FAR"/>
</dbReference>
<keyword evidence="4" id="KW-1133">Transmembrane helix</keyword>
<feature type="transmembrane region" description="Helical" evidence="4">
    <location>
        <begin position="470"/>
        <end position="490"/>
    </location>
</feature>
<dbReference type="PANTHER" id="PTHR11011">
    <property type="entry name" value="MALE STERILITY PROTEIN 2-RELATED"/>
    <property type="match status" value="1"/>
</dbReference>
<evidence type="ECO:0000259" key="5">
    <source>
        <dbReference type="Pfam" id="PF03015"/>
    </source>
</evidence>
<feature type="domain" description="Fatty acyl-CoA reductase C-terminal" evidence="5">
    <location>
        <begin position="361"/>
        <end position="436"/>
    </location>
</feature>
<evidence type="ECO:0000313" key="7">
    <source>
        <dbReference type="EMBL" id="KAF8794358.1"/>
    </source>
</evidence>
<keyword evidence="4" id="KW-0521">NADP</keyword>
<protein>
    <recommendedName>
        <fullName evidence="4">Fatty acyl-CoA reductase</fullName>
        <ecNumber evidence="4">1.2.1.84</ecNumber>
    </recommendedName>
</protein>
<keyword evidence="4" id="KW-0812">Transmembrane</keyword>
<dbReference type="InterPro" id="IPR036291">
    <property type="entry name" value="NAD(P)-bd_dom_sf"/>
</dbReference>
<evidence type="ECO:0000259" key="6">
    <source>
        <dbReference type="Pfam" id="PF07993"/>
    </source>
</evidence>
<evidence type="ECO:0000256" key="4">
    <source>
        <dbReference type="RuleBase" id="RU363097"/>
    </source>
</evidence>
<dbReference type="SUPFAM" id="SSF51735">
    <property type="entry name" value="NAD(P)-binding Rossmann-fold domains"/>
    <property type="match status" value="1"/>
</dbReference>
<dbReference type="InterPro" id="IPR013120">
    <property type="entry name" value="FAR_NAD-bd"/>
</dbReference>
<evidence type="ECO:0000256" key="3">
    <source>
        <dbReference type="ARBA" id="ARBA00023098"/>
    </source>
</evidence>
<dbReference type="EC" id="1.2.1.84" evidence="4"/>
<dbReference type="PANTHER" id="PTHR11011:SF45">
    <property type="entry name" value="FATTY ACYL-COA REDUCTASE CG8306-RELATED"/>
    <property type="match status" value="1"/>
</dbReference>
<proteinExistence type="inferred from homology"/>
<dbReference type="GO" id="GO:0102965">
    <property type="term" value="F:alcohol-forming long-chain fatty acyl-CoA reductase activity"/>
    <property type="evidence" value="ECO:0007669"/>
    <property type="project" value="UniProtKB-EC"/>
</dbReference>
<dbReference type="GO" id="GO:0080019">
    <property type="term" value="F:alcohol-forming very long-chain fatty acyl-CoA reductase activity"/>
    <property type="evidence" value="ECO:0007669"/>
    <property type="project" value="InterPro"/>
</dbReference>
<dbReference type="CDD" id="cd05236">
    <property type="entry name" value="FAR-N_SDR_e"/>
    <property type="match status" value="1"/>
</dbReference>
<reference evidence="7" key="1">
    <citation type="journal article" date="2020" name="bioRxiv">
        <title>Chromosome-level reference genome of the European wasp spider Argiope bruennichi: a resource for studies on range expansion and evolutionary adaptation.</title>
        <authorList>
            <person name="Sheffer M.M."/>
            <person name="Hoppe A."/>
            <person name="Krehenwinkel H."/>
            <person name="Uhl G."/>
            <person name="Kuss A.W."/>
            <person name="Jensen L."/>
            <person name="Jensen C."/>
            <person name="Gillespie R.G."/>
            <person name="Hoff K.J."/>
            <person name="Prost S."/>
        </authorList>
    </citation>
    <scope>NUCLEOTIDE SEQUENCE</scope>
</reference>
<keyword evidence="8" id="KW-1185">Reference proteome</keyword>